<sequence length="236" mass="27578">MPALQKFHANVARHVKSMDKNICANVIRHESIVTTRAKAKRVQPKLERFLTKTLRENESLENKLDNKHLRFLQPPDVKTLGNKIVDELSDRYQGRNAGYTRLIRLEPRLGEDKAPMAVLELVDSNFDIKFWYTAKIVARLQLQNLPLDKLTKYEVSKLIKFRKNGQEKFDEAVETAKKEFFKYNAETGEIEDEAIKQNLKNKPRDHGINFQKSKKFHTKERFDKQSVELPQSPFLA</sequence>
<dbReference type="EMBL" id="CALSDN010000005">
    <property type="protein sequence ID" value="CAH6721091.1"/>
    <property type="molecule type" value="Genomic_DNA"/>
</dbReference>
<dbReference type="Proteomes" id="UP001152531">
    <property type="component" value="Unassembled WGS sequence"/>
</dbReference>
<comment type="caution">
    <text evidence="1">The sequence shown here is derived from an EMBL/GenBank/DDBJ whole genome shotgun (WGS) entry which is preliminary data.</text>
</comment>
<name>A0ACA9Y8Q3_9ASCO</name>
<proteinExistence type="predicted"/>
<organism evidence="1 2">
    <name type="scientific">[Candida] jaroonii</name>
    <dbReference type="NCBI Taxonomy" id="467808"/>
    <lineage>
        <taxon>Eukaryota</taxon>
        <taxon>Fungi</taxon>
        <taxon>Dikarya</taxon>
        <taxon>Ascomycota</taxon>
        <taxon>Saccharomycotina</taxon>
        <taxon>Pichiomycetes</taxon>
        <taxon>Debaryomycetaceae</taxon>
        <taxon>Yamadazyma</taxon>
    </lineage>
</organism>
<evidence type="ECO:0000313" key="1">
    <source>
        <dbReference type="EMBL" id="CAH6721091.1"/>
    </source>
</evidence>
<protein>
    <submittedName>
        <fullName evidence="1">Uncharacterized protein</fullName>
    </submittedName>
</protein>
<evidence type="ECO:0000313" key="2">
    <source>
        <dbReference type="Proteomes" id="UP001152531"/>
    </source>
</evidence>
<keyword evidence="2" id="KW-1185">Reference proteome</keyword>
<reference evidence="1" key="1">
    <citation type="submission" date="2022-06" db="EMBL/GenBank/DDBJ databases">
        <authorList>
            <person name="Legras J.-L."/>
            <person name="Devillers H."/>
            <person name="Grondin C."/>
        </authorList>
    </citation>
    <scope>NUCLEOTIDE SEQUENCE</scope>
    <source>
        <strain evidence="1">CLIB 1444</strain>
    </source>
</reference>
<accession>A0ACA9Y8Q3</accession>
<gene>
    <name evidence="1" type="ORF">CLIB1444_05S03378</name>
</gene>